<reference evidence="1 2" key="1">
    <citation type="submission" date="2019-10" db="EMBL/GenBank/DDBJ databases">
        <title>Two novel species isolated from a subtropical stream in China.</title>
        <authorList>
            <person name="Lu H."/>
        </authorList>
    </citation>
    <scope>NUCLEOTIDE SEQUENCE [LARGE SCALE GENOMIC DNA]</scope>
    <source>
        <strain evidence="1 2">FT103W</strain>
    </source>
</reference>
<evidence type="ECO:0000313" key="1">
    <source>
        <dbReference type="EMBL" id="MQA21667.1"/>
    </source>
</evidence>
<name>A0A843SLL5_9BURK</name>
<evidence type="ECO:0000313" key="2">
    <source>
        <dbReference type="Proteomes" id="UP000444318"/>
    </source>
</evidence>
<organism evidence="1 2">
    <name type="scientific">Rugamonas rivuli</name>
    <dbReference type="NCBI Taxonomy" id="2743358"/>
    <lineage>
        <taxon>Bacteria</taxon>
        <taxon>Pseudomonadati</taxon>
        <taxon>Pseudomonadota</taxon>
        <taxon>Betaproteobacteria</taxon>
        <taxon>Burkholderiales</taxon>
        <taxon>Oxalobacteraceae</taxon>
        <taxon>Telluria group</taxon>
        <taxon>Rugamonas</taxon>
    </lineage>
</organism>
<gene>
    <name evidence="1" type="ORF">GEV01_19300</name>
</gene>
<dbReference type="Proteomes" id="UP000444318">
    <property type="component" value="Unassembled WGS sequence"/>
</dbReference>
<proteinExistence type="predicted"/>
<sequence>MNHIEFAECADVAFHNIDEVQVAENHLLHVKGLIFHSSIVADHVDLYPEQHAVHILVSMALTRPGKSGLFDLYIPIPDRITTVTFGTEKKTLWKREAEEESTSSTPVAAQNFG</sequence>
<keyword evidence="2" id="KW-1185">Reference proteome</keyword>
<dbReference type="EMBL" id="WHUF01000005">
    <property type="protein sequence ID" value="MQA21667.1"/>
    <property type="molecule type" value="Genomic_DNA"/>
</dbReference>
<dbReference type="RefSeq" id="WP_152807208.1">
    <property type="nucleotide sequence ID" value="NZ_WHUF01000005.1"/>
</dbReference>
<protein>
    <submittedName>
        <fullName evidence="1">Uncharacterized protein</fullName>
    </submittedName>
</protein>
<dbReference type="AlphaFoldDB" id="A0A843SLL5"/>
<accession>A0A843SLL5</accession>
<comment type="caution">
    <text evidence="1">The sequence shown here is derived from an EMBL/GenBank/DDBJ whole genome shotgun (WGS) entry which is preliminary data.</text>
</comment>